<name>A0A914D2S5_9BILA</name>
<organism evidence="1 2">
    <name type="scientific">Acrobeloides nanus</name>
    <dbReference type="NCBI Taxonomy" id="290746"/>
    <lineage>
        <taxon>Eukaryota</taxon>
        <taxon>Metazoa</taxon>
        <taxon>Ecdysozoa</taxon>
        <taxon>Nematoda</taxon>
        <taxon>Chromadorea</taxon>
        <taxon>Rhabditida</taxon>
        <taxon>Tylenchina</taxon>
        <taxon>Cephalobomorpha</taxon>
        <taxon>Cephaloboidea</taxon>
        <taxon>Cephalobidae</taxon>
        <taxon>Acrobeloides</taxon>
    </lineage>
</organism>
<dbReference type="AlphaFoldDB" id="A0A914D2S5"/>
<accession>A0A914D2S5</accession>
<evidence type="ECO:0000313" key="2">
    <source>
        <dbReference type="WBParaSite" id="ACRNAN_scaffold18096.g22232.t1"/>
    </source>
</evidence>
<keyword evidence="1" id="KW-1185">Reference proteome</keyword>
<sequence length="114" mass="13139">MHIDPTVAMRMWTRMTDIVAKPVGEAFLVIKCQSLQPLNIYWNHEVRGICYLNTPVQIENFTLFVIPGSNELTTEGEIIDCKERPKSIYRKEGKWDDIDGTVKVLSMAKQLELK</sequence>
<dbReference type="Pfam" id="PF24664">
    <property type="entry name" value="Monjiviricetes_fusion"/>
    <property type="match status" value="1"/>
</dbReference>
<proteinExistence type="predicted"/>
<evidence type="ECO:0000313" key="1">
    <source>
        <dbReference type="Proteomes" id="UP000887540"/>
    </source>
</evidence>
<protein>
    <submittedName>
        <fullName evidence="2">Uncharacterized protein</fullName>
    </submittedName>
</protein>
<dbReference type="WBParaSite" id="ACRNAN_scaffold18096.g22232.t1">
    <property type="protein sequence ID" value="ACRNAN_scaffold18096.g22232.t1"/>
    <property type="gene ID" value="ACRNAN_scaffold18096.g22232"/>
</dbReference>
<reference evidence="2" key="1">
    <citation type="submission" date="2022-11" db="UniProtKB">
        <authorList>
            <consortium name="WormBaseParasite"/>
        </authorList>
    </citation>
    <scope>IDENTIFICATION</scope>
</reference>
<dbReference type="Proteomes" id="UP000887540">
    <property type="component" value="Unplaced"/>
</dbReference>